<dbReference type="SUPFAM" id="SSF52540">
    <property type="entry name" value="P-loop containing nucleoside triphosphate hydrolases"/>
    <property type="match status" value="1"/>
</dbReference>
<dbReference type="GO" id="GO:0005524">
    <property type="term" value="F:ATP binding"/>
    <property type="evidence" value="ECO:0007669"/>
    <property type="project" value="UniProtKB-KW"/>
</dbReference>
<feature type="domain" description="ABC transporter" evidence="4">
    <location>
        <begin position="5"/>
        <end position="237"/>
    </location>
</feature>
<dbReference type="InterPro" id="IPR051120">
    <property type="entry name" value="ABC_AA/LPS_Transport"/>
</dbReference>
<dbReference type="CDD" id="cd03219">
    <property type="entry name" value="ABC_Mj1267_LivG_branched"/>
    <property type="match status" value="1"/>
</dbReference>
<dbReference type="SMART" id="SM00382">
    <property type="entry name" value="AAA"/>
    <property type="match status" value="1"/>
</dbReference>
<gene>
    <name evidence="5" type="ORF">QOZ99_000505</name>
</gene>
<dbReference type="RefSeq" id="WP_306888308.1">
    <property type="nucleotide sequence ID" value="NZ_JAUSVR010000001.1"/>
</dbReference>
<dbReference type="PANTHER" id="PTHR45772">
    <property type="entry name" value="CONSERVED COMPONENT OF ABC TRANSPORTER FOR NATURAL AMINO ACIDS-RELATED"/>
    <property type="match status" value="1"/>
</dbReference>
<keyword evidence="3 5" id="KW-0067">ATP-binding</keyword>
<evidence type="ECO:0000256" key="3">
    <source>
        <dbReference type="ARBA" id="ARBA00022840"/>
    </source>
</evidence>
<keyword evidence="2" id="KW-0547">Nucleotide-binding</keyword>
<evidence type="ECO:0000259" key="4">
    <source>
        <dbReference type="PROSITE" id="PS50893"/>
    </source>
</evidence>
<dbReference type="InterPro" id="IPR003593">
    <property type="entry name" value="AAA+_ATPase"/>
</dbReference>
<proteinExistence type="predicted"/>
<keyword evidence="6" id="KW-1185">Reference proteome</keyword>
<dbReference type="PANTHER" id="PTHR45772:SF8">
    <property type="entry name" value="HIGH-AFFINITY BRANCHED-CHAIN AMINO ACID TRANSPORT ATP-BINDING PROTEIN"/>
    <property type="match status" value="1"/>
</dbReference>
<organism evidence="5 6">
    <name type="scientific">Ancylobacter amanitiformis</name>
    <dbReference type="NCBI Taxonomy" id="217069"/>
    <lineage>
        <taxon>Bacteria</taxon>
        <taxon>Pseudomonadati</taxon>
        <taxon>Pseudomonadota</taxon>
        <taxon>Alphaproteobacteria</taxon>
        <taxon>Hyphomicrobiales</taxon>
        <taxon>Xanthobacteraceae</taxon>
        <taxon>Ancylobacter</taxon>
    </lineage>
</organism>
<dbReference type="PROSITE" id="PS50893">
    <property type="entry name" value="ABC_TRANSPORTER_2"/>
    <property type="match status" value="1"/>
</dbReference>
<sequence length="237" mass="25458">MTALLTVDHVNKSFQGVRTLTDVTFDLEPGRILGLIGPNGAGKTTMFNVISGIYSADSGRVLLDGRDITNRSPARIAGYGVGRTFQVARTFNDMTVAENLRVALVNAGLSGREERQRIAAMLDRVGLTGVRDLMVSALPDGQKKLLEAARAMMTSPRLLILDEPFGGVSAEVIDLLISIIRGLVREGVGCLVISHDIVSLPRLCEEVLVLVEGKVMTRGAISEIRNDARIVDAYLGA</sequence>
<evidence type="ECO:0000313" key="5">
    <source>
        <dbReference type="EMBL" id="MDQ0509628.1"/>
    </source>
</evidence>
<evidence type="ECO:0000313" key="6">
    <source>
        <dbReference type="Proteomes" id="UP001235094"/>
    </source>
</evidence>
<dbReference type="InterPro" id="IPR027417">
    <property type="entry name" value="P-loop_NTPase"/>
</dbReference>
<evidence type="ECO:0000256" key="2">
    <source>
        <dbReference type="ARBA" id="ARBA00022741"/>
    </source>
</evidence>
<reference evidence="5 6" key="1">
    <citation type="submission" date="2023-07" db="EMBL/GenBank/DDBJ databases">
        <title>Genomic Encyclopedia of Type Strains, Phase IV (KMG-IV): sequencing the most valuable type-strain genomes for metagenomic binning, comparative biology and taxonomic classification.</title>
        <authorList>
            <person name="Goeker M."/>
        </authorList>
    </citation>
    <scope>NUCLEOTIDE SEQUENCE [LARGE SCALE GENOMIC DNA]</scope>
    <source>
        <strain evidence="5 6">DSM 15561</strain>
    </source>
</reference>
<accession>A0ABU0LLS6</accession>
<evidence type="ECO:0000256" key="1">
    <source>
        <dbReference type="ARBA" id="ARBA00022448"/>
    </source>
</evidence>
<name>A0ABU0LLS6_9HYPH</name>
<dbReference type="Pfam" id="PF00005">
    <property type="entry name" value="ABC_tran"/>
    <property type="match status" value="1"/>
</dbReference>
<protein>
    <submittedName>
        <fullName evidence="5">Branched-chain amino acid transport system ATP-binding protein</fullName>
    </submittedName>
</protein>
<dbReference type="InterPro" id="IPR003439">
    <property type="entry name" value="ABC_transporter-like_ATP-bd"/>
</dbReference>
<comment type="caution">
    <text evidence="5">The sequence shown here is derived from an EMBL/GenBank/DDBJ whole genome shotgun (WGS) entry which is preliminary data.</text>
</comment>
<dbReference type="EMBL" id="JAUSVR010000001">
    <property type="protein sequence ID" value="MDQ0509628.1"/>
    <property type="molecule type" value="Genomic_DNA"/>
</dbReference>
<keyword evidence="1" id="KW-0813">Transport</keyword>
<dbReference type="Proteomes" id="UP001235094">
    <property type="component" value="Unassembled WGS sequence"/>
</dbReference>
<dbReference type="Gene3D" id="3.40.50.300">
    <property type="entry name" value="P-loop containing nucleotide triphosphate hydrolases"/>
    <property type="match status" value="1"/>
</dbReference>